<dbReference type="eggNOG" id="ENOG502SQCA">
    <property type="taxonomic scope" value="Eukaryota"/>
</dbReference>
<evidence type="ECO:0000313" key="2">
    <source>
        <dbReference type="EMBL" id="EMD88038.1"/>
    </source>
</evidence>
<dbReference type="OMA" id="VWKLRIN"/>
<dbReference type="PANTHER" id="PTHR33112">
    <property type="entry name" value="DOMAIN PROTEIN, PUTATIVE-RELATED"/>
    <property type="match status" value="1"/>
</dbReference>
<gene>
    <name evidence="2" type="ORF">COCHEDRAFT_1197126</name>
</gene>
<dbReference type="PANTHER" id="PTHR33112:SF8">
    <property type="entry name" value="HETEROKARYON INCOMPATIBILITY DOMAIN-CONTAINING PROTEIN"/>
    <property type="match status" value="1"/>
</dbReference>
<reference evidence="3" key="2">
    <citation type="journal article" date="2013" name="PLoS Genet.">
        <title>Comparative genome structure, secondary metabolite, and effector coding capacity across Cochliobolus pathogens.</title>
        <authorList>
            <person name="Condon B.J."/>
            <person name="Leng Y."/>
            <person name="Wu D."/>
            <person name="Bushley K.E."/>
            <person name="Ohm R.A."/>
            <person name="Otillar R."/>
            <person name="Martin J."/>
            <person name="Schackwitz W."/>
            <person name="Grimwood J."/>
            <person name="MohdZainudin N."/>
            <person name="Xue C."/>
            <person name="Wang R."/>
            <person name="Manning V.A."/>
            <person name="Dhillon B."/>
            <person name="Tu Z.J."/>
            <person name="Steffenson B.J."/>
            <person name="Salamov A."/>
            <person name="Sun H."/>
            <person name="Lowry S."/>
            <person name="LaButti K."/>
            <person name="Han J."/>
            <person name="Copeland A."/>
            <person name="Lindquist E."/>
            <person name="Barry K."/>
            <person name="Schmutz J."/>
            <person name="Baker S.E."/>
            <person name="Ciuffetti L.M."/>
            <person name="Grigoriev I.V."/>
            <person name="Zhong S."/>
            <person name="Turgeon B.G."/>
        </authorList>
    </citation>
    <scope>NUCLEOTIDE SEQUENCE [LARGE SCALE GENOMIC DNA]</scope>
    <source>
        <strain evidence="3">C5 / ATCC 48332 / race O</strain>
    </source>
</reference>
<dbReference type="AlphaFoldDB" id="M2UJ68"/>
<keyword evidence="3" id="KW-1185">Reference proteome</keyword>
<dbReference type="Pfam" id="PF06985">
    <property type="entry name" value="HET"/>
    <property type="match status" value="1"/>
</dbReference>
<evidence type="ECO:0000313" key="3">
    <source>
        <dbReference type="Proteomes" id="UP000016936"/>
    </source>
</evidence>
<proteinExistence type="predicted"/>
<organism evidence="2 3">
    <name type="scientific">Cochliobolus heterostrophus (strain C5 / ATCC 48332 / race O)</name>
    <name type="common">Southern corn leaf blight fungus</name>
    <name type="synonym">Bipolaris maydis</name>
    <dbReference type="NCBI Taxonomy" id="701091"/>
    <lineage>
        <taxon>Eukaryota</taxon>
        <taxon>Fungi</taxon>
        <taxon>Dikarya</taxon>
        <taxon>Ascomycota</taxon>
        <taxon>Pezizomycotina</taxon>
        <taxon>Dothideomycetes</taxon>
        <taxon>Pleosporomycetidae</taxon>
        <taxon>Pleosporales</taxon>
        <taxon>Pleosporineae</taxon>
        <taxon>Pleosporaceae</taxon>
        <taxon>Bipolaris</taxon>
    </lineage>
</organism>
<dbReference type="EMBL" id="KB445581">
    <property type="protein sequence ID" value="EMD88038.1"/>
    <property type="molecule type" value="Genomic_DNA"/>
</dbReference>
<name>M2UJ68_COCH5</name>
<protein>
    <recommendedName>
        <fullName evidence="1">Heterokaryon incompatibility domain-containing protein</fullName>
    </recommendedName>
</protein>
<reference evidence="2 3" key="1">
    <citation type="journal article" date="2012" name="PLoS Pathog.">
        <title>Diverse lifestyles and strategies of plant pathogenesis encoded in the genomes of eighteen Dothideomycetes fungi.</title>
        <authorList>
            <person name="Ohm R.A."/>
            <person name="Feau N."/>
            <person name="Henrissat B."/>
            <person name="Schoch C.L."/>
            <person name="Horwitz B.A."/>
            <person name="Barry K.W."/>
            <person name="Condon B.J."/>
            <person name="Copeland A.C."/>
            <person name="Dhillon B."/>
            <person name="Glaser F."/>
            <person name="Hesse C.N."/>
            <person name="Kosti I."/>
            <person name="LaButti K."/>
            <person name="Lindquist E.A."/>
            <person name="Lucas S."/>
            <person name="Salamov A.A."/>
            <person name="Bradshaw R.E."/>
            <person name="Ciuffetti L."/>
            <person name="Hamelin R.C."/>
            <person name="Kema G.H.J."/>
            <person name="Lawrence C."/>
            <person name="Scott J.A."/>
            <person name="Spatafora J.W."/>
            <person name="Turgeon B.G."/>
            <person name="de Wit P.J.G.M."/>
            <person name="Zhong S."/>
            <person name="Goodwin S.B."/>
            <person name="Grigoriev I.V."/>
        </authorList>
    </citation>
    <scope>NUCLEOTIDE SEQUENCE [LARGE SCALE GENOMIC DNA]</scope>
    <source>
        <strain evidence="3">C5 / ATCC 48332 / race O</strain>
    </source>
</reference>
<dbReference type="HOGENOM" id="CLU_002639_5_2_1"/>
<evidence type="ECO:0000259" key="1">
    <source>
        <dbReference type="Pfam" id="PF06985"/>
    </source>
</evidence>
<dbReference type="OrthoDB" id="5362512at2759"/>
<dbReference type="InterPro" id="IPR010730">
    <property type="entry name" value="HET"/>
</dbReference>
<accession>M2UJ68</accession>
<sequence length="796" mass="91165">MPSFLSRFRHHAAREKAPVVNPTQPISNTSVPLHDLCERCSKFFREWRALTWLQEHRGGAQGAPPPSWPILRFCTIAQLVQSAQRCHFCKKLVSHLQNRAEIGLPRPADQTERLVDFLVPQPGRRSLKNEEDFNKIGIYKIRTYENSNLTAFDGHITAKHVPVRASDNIQKAKEWLQCCLTEHAECRKFQARTVQNLNQRPTRVLEITLNKIRLRDDFKNEPFDYLVLSYMWGENFTQQLRLLGSNLRAFRKEVPRDKLEASDVYKEAMRVTLALGYKYLWIDSLCIIQDSEADWKYEAQRMAIVYGNATCNLAFLFPPHFPAKPSQRSDPRIWSPCILRAATPSTPGVYMHEDTTNEFRKEIDNYGKHRDWLVQRSWPLFHRAWTFQEYLLSPRTLLLGHKNLMWQCSCHFYDELLGPIAAPVPATSPTTVVDPKRGKDRGKSRYFPDSIHEIHAASVISLFHPTVLSFLTDWQNVVNEYRSRNLSYEKDRMVAFAGIARAFSHLGRLTYLAGLWNEILPAALLWYVDKKPSWLVRIENQIANGNPVPDSTWTPEIIPDKSEESAEGKTAPLPPPNTPSWSWFSIPMYKYYQTSFLLADDSLFVRSKALNSPHLVAWHDIFWAKTMGFQFAGHATRHAPDTAAHEFLGTQITLETSVFPVKSNWPADLAAQMQDIASSGSTVPADGRFRWDPELEYYPDDPASRASPPRDAVYALLSEVQVVRTAGAKNIQRRLAGLMLVPGSVKGRWRRVGVWKLRINVKDVVVDAGNIGGVAERWAGKRIVSEKWERVVVTIV</sequence>
<dbReference type="Proteomes" id="UP000016936">
    <property type="component" value="Unassembled WGS sequence"/>
</dbReference>
<feature type="domain" description="Heterokaryon incompatibility" evidence="1">
    <location>
        <begin position="225"/>
        <end position="389"/>
    </location>
</feature>